<dbReference type="EMBL" id="NGJN01000001">
    <property type="protein sequence ID" value="OZV70735.1"/>
    <property type="molecule type" value="Genomic_DNA"/>
</dbReference>
<evidence type="ECO:0000313" key="2">
    <source>
        <dbReference type="Proteomes" id="UP000216840"/>
    </source>
</evidence>
<reference evidence="1 2" key="1">
    <citation type="submission" date="2017-05" db="EMBL/GenBank/DDBJ databases">
        <title>The draft genome sequence of Idiomarina salinarum WNB302.</title>
        <authorList>
            <person name="Sun Y."/>
            <person name="Chen B."/>
            <person name="Du Z."/>
        </authorList>
    </citation>
    <scope>NUCLEOTIDE SEQUENCE [LARGE SCALE GENOMIC DNA]</scope>
    <source>
        <strain evidence="1 2">WNB302</strain>
    </source>
</reference>
<comment type="caution">
    <text evidence="1">The sequence shown here is derived from an EMBL/GenBank/DDBJ whole genome shotgun (WGS) entry which is preliminary data.</text>
</comment>
<dbReference type="AlphaFoldDB" id="A0A265UZK1"/>
<proteinExistence type="predicted"/>
<keyword evidence="2" id="KW-1185">Reference proteome</keyword>
<evidence type="ECO:0000313" key="1">
    <source>
        <dbReference type="EMBL" id="OZV70735.1"/>
    </source>
</evidence>
<evidence type="ECO:0008006" key="3">
    <source>
        <dbReference type="Google" id="ProtNLM"/>
    </source>
</evidence>
<name>A0A265UZK1_9FLAO</name>
<protein>
    <recommendedName>
        <fullName evidence="3">DUF4136 domain-containing protein</fullName>
    </recommendedName>
</protein>
<accession>A0A265UZK1</accession>
<sequence>MVIFIAYFKIFKPMEKNTLIIALLIGLFLSQSCSSVKVMDSWKSDDISTIKQNNFLVVARTENTQARIAFEDEIVKQMTEKGYKATSSFSKFASLKPNEKPSEENNKKIVEMLKKEGFNGVVLTILKDYQEETRVQTDGGYYAGGTYYGYYPRYYGGFGGYYYHPMAYPTLGNYVEQTTTTSTSKLYIVETTVYDLEKEGENQLVAVVTSQIDNPESAGATAKDYVKKITQSLK</sequence>
<dbReference type="Proteomes" id="UP000216840">
    <property type="component" value="Unassembled WGS sequence"/>
</dbReference>
<gene>
    <name evidence="1" type="ORF">CA834_01075</name>
</gene>
<organism evidence="1 2">
    <name type="scientific">Winogradskyella aurantia</name>
    <dbReference type="NCBI Taxonomy" id="1915063"/>
    <lineage>
        <taxon>Bacteria</taxon>
        <taxon>Pseudomonadati</taxon>
        <taxon>Bacteroidota</taxon>
        <taxon>Flavobacteriia</taxon>
        <taxon>Flavobacteriales</taxon>
        <taxon>Flavobacteriaceae</taxon>
        <taxon>Winogradskyella</taxon>
    </lineage>
</organism>